<name>A6KK01_RAT</name>
<reference evidence="3" key="1">
    <citation type="submission" date="2005-09" db="EMBL/GenBank/DDBJ databases">
        <authorList>
            <person name="Mural R.J."/>
            <person name="Li P.W."/>
            <person name="Adams M.D."/>
            <person name="Amanatides P.G."/>
            <person name="Baden-Tillson H."/>
            <person name="Barnstead M."/>
            <person name="Chin S.H."/>
            <person name="Dew I."/>
            <person name="Evans C.A."/>
            <person name="Ferriera S."/>
            <person name="Flanigan M."/>
            <person name="Fosler C."/>
            <person name="Glodek A."/>
            <person name="Gu Z."/>
            <person name="Holt R.A."/>
            <person name="Jennings D."/>
            <person name="Kraft C.L."/>
            <person name="Lu F."/>
            <person name="Nguyen T."/>
            <person name="Nusskern D.R."/>
            <person name="Pfannkoch C.M."/>
            <person name="Sitter C."/>
            <person name="Sutton G.G."/>
            <person name="Venter J.C."/>
            <person name="Wang Z."/>
            <person name="Woodage T."/>
            <person name="Zheng X.H."/>
            <person name="Zhong F."/>
        </authorList>
    </citation>
    <scope>NUCLEOTIDE SEQUENCE [LARGE SCALE GENOMIC DNA]</scope>
    <source>
        <strain>BN</strain>
        <strain evidence="3">Sprague-Dawley</strain>
    </source>
</reference>
<feature type="region of interest" description="Disordered" evidence="1">
    <location>
        <begin position="104"/>
        <end position="127"/>
    </location>
</feature>
<dbReference type="EMBL" id="CH474059">
    <property type="protein sequence ID" value="EDL83089.1"/>
    <property type="molecule type" value="Genomic_DNA"/>
</dbReference>
<protein>
    <submittedName>
        <fullName evidence="2">RCG44965</fullName>
    </submittedName>
</protein>
<dbReference type="AlphaFoldDB" id="A6KK01"/>
<evidence type="ECO:0000256" key="1">
    <source>
        <dbReference type="SAM" id="MobiDB-lite"/>
    </source>
</evidence>
<dbReference type="Proteomes" id="UP000234681">
    <property type="component" value="Chromosome 1"/>
</dbReference>
<sequence>MLISLCALQIMSSNQYQYPQVQAIMTSSLRGLCLGHRCRSLRQDRFHTMCVCSALLGLFTALSDCPVIFNKILKLYGRLSCDSNDLSELDCHDGGPVGNICQQLSDSGPGAEPRSSNRHPGWMPEGT</sequence>
<evidence type="ECO:0000313" key="2">
    <source>
        <dbReference type="EMBL" id="EDL83089.1"/>
    </source>
</evidence>
<accession>A6KK01</accession>
<gene>
    <name evidence="2" type="ORF">rCG_44965</name>
</gene>
<evidence type="ECO:0000313" key="3">
    <source>
        <dbReference type="Proteomes" id="UP000234681"/>
    </source>
</evidence>
<organism evidence="2 3">
    <name type="scientific">Rattus norvegicus</name>
    <name type="common">Rat</name>
    <dbReference type="NCBI Taxonomy" id="10116"/>
    <lineage>
        <taxon>Eukaryota</taxon>
        <taxon>Metazoa</taxon>
        <taxon>Chordata</taxon>
        <taxon>Craniata</taxon>
        <taxon>Vertebrata</taxon>
        <taxon>Euteleostomi</taxon>
        <taxon>Mammalia</taxon>
        <taxon>Eutheria</taxon>
        <taxon>Euarchontoglires</taxon>
        <taxon>Glires</taxon>
        <taxon>Rodentia</taxon>
        <taxon>Myomorpha</taxon>
        <taxon>Muroidea</taxon>
        <taxon>Muridae</taxon>
        <taxon>Murinae</taxon>
        <taxon>Rattus</taxon>
    </lineage>
</organism>
<proteinExistence type="predicted"/>